<dbReference type="Pfam" id="PF02663">
    <property type="entry name" value="FmdE"/>
    <property type="match status" value="1"/>
</dbReference>
<accession>A0A1M5X1R2</accession>
<dbReference type="InterPro" id="IPR003814">
    <property type="entry name" value="FmdEsu_dom"/>
</dbReference>
<protein>
    <submittedName>
        <fullName evidence="2">FmdE, Molybdenum formylmethanofuran dehydrogenase operon</fullName>
    </submittedName>
</protein>
<evidence type="ECO:0000313" key="2">
    <source>
        <dbReference type="EMBL" id="SHH93414.1"/>
    </source>
</evidence>
<proteinExistence type="predicted"/>
<dbReference type="STRING" id="1121409.SAMN02745124_02658"/>
<dbReference type="AlphaFoldDB" id="A0A1M5X1R2"/>
<sequence>MSKLINTNLRLMGVVCFLFVLSVQHVFAGPDGEKPWMGKARDTLAAMMAEVGAAKDASGLLVLTNAGYGQIGGDTTERFLDIAQEVTGCSTGKRSLLSVHKSIDDPMWFSLYAKGSNKLAYALWQADAFGQQVIDANPEQLFLPDNWQAAAAGLLKENMFSVVSLSLTWAADPPWPLLLAATFHDHFCPGVNAGYYFGRYLQQHLPLKQGEKFVFVNAPGICPADALQMMFNTTAGKSSMYARSVPGESLKQYALNGVTPSSVAMRVNAAADTCDGLVLGFDWNKAYGLAGMSPEEIAPPGGMSNPVFFISRAKMSQALAQVPEQQLLDLVVVMKEFSGKASLADDLGGGDPYGQVLAQ</sequence>
<organism evidence="2 3">
    <name type="scientific">Desulfofustis glycolicus DSM 9705</name>
    <dbReference type="NCBI Taxonomy" id="1121409"/>
    <lineage>
        <taxon>Bacteria</taxon>
        <taxon>Pseudomonadati</taxon>
        <taxon>Thermodesulfobacteriota</taxon>
        <taxon>Desulfobulbia</taxon>
        <taxon>Desulfobulbales</taxon>
        <taxon>Desulfocapsaceae</taxon>
        <taxon>Desulfofustis</taxon>
    </lineage>
</organism>
<reference evidence="2 3" key="1">
    <citation type="submission" date="2016-11" db="EMBL/GenBank/DDBJ databases">
        <authorList>
            <person name="Jaros S."/>
            <person name="Januszkiewicz K."/>
            <person name="Wedrychowicz H."/>
        </authorList>
    </citation>
    <scope>NUCLEOTIDE SEQUENCE [LARGE SCALE GENOMIC DNA]</scope>
    <source>
        <strain evidence="2 3">DSM 9705</strain>
    </source>
</reference>
<gene>
    <name evidence="2" type="ORF">SAMN02745124_02658</name>
</gene>
<name>A0A1M5X1R2_9BACT</name>
<keyword evidence="3" id="KW-1185">Reference proteome</keyword>
<dbReference type="Proteomes" id="UP000184139">
    <property type="component" value="Unassembled WGS sequence"/>
</dbReference>
<dbReference type="SUPFAM" id="SSF143555">
    <property type="entry name" value="FwdE-like"/>
    <property type="match status" value="1"/>
</dbReference>
<dbReference type="EMBL" id="FQXS01000016">
    <property type="protein sequence ID" value="SHH93414.1"/>
    <property type="molecule type" value="Genomic_DNA"/>
</dbReference>
<evidence type="ECO:0000259" key="1">
    <source>
        <dbReference type="Pfam" id="PF02663"/>
    </source>
</evidence>
<feature type="domain" description="Formylmethanofuran dehydrogenase subunit E" evidence="1">
    <location>
        <begin position="183"/>
        <end position="242"/>
    </location>
</feature>
<evidence type="ECO:0000313" key="3">
    <source>
        <dbReference type="Proteomes" id="UP000184139"/>
    </source>
</evidence>
<dbReference type="Gene3D" id="3.30.1330.130">
    <property type="match status" value="1"/>
</dbReference>